<name>A0ABW1MVA2_9ACTN</name>
<feature type="domain" description="Peptidase S1" evidence="8">
    <location>
        <begin position="34"/>
        <end position="275"/>
    </location>
</feature>
<dbReference type="InterPro" id="IPR050127">
    <property type="entry name" value="Serine_Proteases_S1"/>
</dbReference>
<dbReference type="InterPro" id="IPR001314">
    <property type="entry name" value="Peptidase_S1A"/>
</dbReference>
<dbReference type="Gene3D" id="2.40.10.10">
    <property type="entry name" value="Trypsin-like serine proteases"/>
    <property type="match status" value="1"/>
</dbReference>
<dbReference type="PROSITE" id="PS50240">
    <property type="entry name" value="TRYPSIN_DOM"/>
    <property type="match status" value="1"/>
</dbReference>
<dbReference type="InterPro" id="IPR001254">
    <property type="entry name" value="Trypsin_dom"/>
</dbReference>
<dbReference type="InterPro" id="IPR033116">
    <property type="entry name" value="TRYPSIN_SER"/>
</dbReference>
<dbReference type="PROSITE" id="PS00134">
    <property type="entry name" value="TRYPSIN_HIS"/>
    <property type="match status" value="1"/>
</dbReference>
<dbReference type="Proteomes" id="UP001596139">
    <property type="component" value="Unassembled WGS sequence"/>
</dbReference>
<dbReference type="InterPro" id="IPR018114">
    <property type="entry name" value="TRYPSIN_HIS"/>
</dbReference>
<comment type="caution">
    <text evidence="9">The sequence shown here is derived from an EMBL/GenBank/DDBJ whole genome shotgun (WGS) entry which is preliminary data.</text>
</comment>
<evidence type="ECO:0000256" key="4">
    <source>
        <dbReference type="ARBA" id="ARBA00022801"/>
    </source>
</evidence>
<keyword evidence="5" id="KW-1015">Disulfide bond</keyword>
<feature type="chain" id="PRO_5046321583" evidence="7">
    <location>
        <begin position="21"/>
        <end position="275"/>
    </location>
</feature>
<keyword evidence="4 6" id="KW-0378">Hydrolase</keyword>
<dbReference type="PROSITE" id="PS00135">
    <property type="entry name" value="TRYPSIN_SER"/>
    <property type="match status" value="1"/>
</dbReference>
<keyword evidence="7" id="KW-0732">Signal</keyword>
<dbReference type="CDD" id="cd00190">
    <property type="entry name" value="Tryp_SPc"/>
    <property type="match status" value="1"/>
</dbReference>
<evidence type="ECO:0000313" key="10">
    <source>
        <dbReference type="Proteomes" id="UP001596139"/>
    </source>
</evidence>
<dbReference type="SUPFAM" id="SSF50494">
    <property type="entry name" value="Trypsin-like serine proteases"/>
    <property type="match status" value="1"/>
</dbReference>
<organism evidence="9 10">
    <name type="scientific">Streptomyces ochraceiscleroticus</name>
    <dbReference type="NCBI Taxonomy" id="47761"/>
    <lineage>
        <taxon>Bacteria</taxon>
        <taxon>Bacillati</taxon>
        <taxon>Actinomycetota</taxon>
        <taxon>Actinomycetes</taxon>
        <taxon>Kitasatosporales</taxon>
        <taxon>Streptomycetaceae</taxon>
        <taxon>Streptomyces</taxon>
    </lineage>
</organism>
<proteinExistence type="predicted"/>
<keyword evidence="2" id="KW-0964">Secreted</keyword>
<evidence type="ECO:0000313" key="9">
    <source>
        <dbReference type="EMBL" id="MFC6067310.1"/>
    </source>
</evidence>
<evidence type="ECO:0000256" key="7">
    <source>
        <dbReference type="SAM" id="SignalP"/>
    </source>
</evidence>
<accession>A0ABW1MVA2</accession>
<dbReference type="RefSeq" id="WP_031057425.1">
    <property type="nucleotide sequence ID" value="NZ_JBHSPX010000012.1"/>
</dbReference>
<reference evidence="10" key="1">
    <citation type="journal article" date="2019" name="Int. J. Syst. Evol. Microbiol.">
        <title>The Global Catalogue of Microorganisms (GCM) 10K type strain sequencing project: providing services to taxonomists for standard genome sequencing and annotation.</title>
        <authorList>
            <consortium name="The Broad Institute Genomics Platform"/>
            <consortium name="The Broad Institute Genome Sequencing Center for Infectious Disease"/>
            <person name="Wu L."/>
            <person name="Ma J."/>
        </authorList>
    </citation>
    <scope>NUCLEOTIDE SEQUENCE [LARGE SCALE GENOMIC DNA]</scope>
    <source>
        <strain evidence="10">CGMCC 1.15180</strain>
    </source>
</reference>
<dbReference type="InterPro" id="IPR009003">
    <property type="entry name" value="Peptidase_S1_PA"/>
</dbReference>
<dbReference type="EMBL" id="JBHSPX010000012">
    <property type="protein sequence ID" value="MFC6067310.1"/>
    <property type="molecule type" value="Genomic_DNA"/>
</dbReference>
<dbReference type="PANTHER" id="PTHR24264:SF65">
    <property type="entry name" value="SRCR DOMAIN-CONTAINING PROTEIN"/>
    <property type="match status" value="1"/>
</dbReference>
<evidence type="ECO:0000259" key="8">
    <source>
        <dbReference type="PROSITE" id="PS50240"/>
    </source>
</evidence>
<dbReference type="SMART" id="SM00020">
    <property type="entry name" value="Tryp_SPc"/>
    <property type="match status" value="1"/>
</dbReference>
<keyword evidence="3 6" id="KW-0645">Protease</keyword>
<evidence type="ECO:0000256" key="6">
    <source>
        <dbReference type="RuleBase" id="RU363034"/>
    </source>
</evidence>
<dbReference type="Pfam" id="PF00089">
    <property type="entry name" value="Trypsin"/>
    <property type="match status" value="1"/>
</dbReference>
<comment type="subcellular location">
    <subcellularLocation>
        <location evidence="1">Secreted</location>
    </subcellularLocation>
</comment>
<protein>
    <submittedName>
        <fullName evidence="9">S1 family serine peptidase</fullName>
    </submittedName>
</protein>
<gene>
    <name evidence="9" type="ORF">ACFP4F_32860</name>
</gene>
<evidence type="ECO:0000256" key="5">
    <source>
        <dbReference type="ARBA" id="ARBA00023157"/>
    </source>
</evidence>
<dbReference type="PANTHER" id="PTHR24264">
    <property type="entry name" value="TRYPSIN-RELATED"/>
    <property type="match status" value="1"/>
</dbReference>
<sequence length="275" mass="27940">MGIRTRAVTTVLAAIAPAVAALGVPGPAAADSVIVGGRQVQSSSSPWVVALASRERFGNERSGQFCGGVLVGPSTVLTAAHCMGKDVLGASPDQVKDLRVIVGRTDLRSRAGREMATSKVWINPAYDATTNAGDFAIVKLRGMVPSNYALPMAGLGDRSYQPGTGASVYGWGDTTGNGTYSSVLRAARVQVMQDSACKRAYPKSVDGTYDGASMLCAGTQQGGHDACQGDSGGPLVANGQLVGLVSWGTGCGEPGKPGVYTRVSAATQAVMAQGG</sequence>
<dbReference type="PRINTS" id="PR00722">
    <property type="entry name" value="CHYMOTRYPSIN"/>
</dbReference>
<feature type="signal peptide" evidence="7">
    <location>
        <begin position="1"/>
        <end position="20"/>
    </location>
</feature>
<evidence type="ECO:0000256" key="1">
    <source>
        <dbReference type="ARBA" id="ARBA00004613"/>
    </source>
</evidence>
<dbReference type="InterPro" id="IPR043504">
    <property type="entry name" value="Peptidase_S1_PA_chymotrypsin"/>
</dbReference>
<evidence type="ECO:0000256" key="3">
    <source>
        <dbReference type="ARBA" id="ARBA00022670"/>
    </source>
</evidence>
<evidence type="ECO:0000256" key="2">
    <source>
        <dbReference type="ARBA" id="ARBA00022525"/>
    </source>
</evidence>
<keyword evidence="6" id="KW-0720">Serine protease</keyword>
<keyword evidence="10" id="KW-1185">Reference proteome</keyword>